<keyword evidence="3" id="KW-0560">Oxidoreductase</keyword>
<evidence type="ECO:0000313" key="9">
    <source>
        <dbReference type="Proteomes" id="UP000013525"/>
    </source>
</evidence>
<gene>
    <name evidence="8" type="ORF">Rrhod_1211</name>
</gene>
<dbReference type="InterPro" id="IPR012336">
    <property type="entry name" value="Thioredoxin-like_fold"/>
</dbReference>
<dbReference type="Pfam" id="PF13462">
    <property type="entry name" value="Thioredoxin_4"/>
    <property type="match status" value="1"/>
</dbReference>
<name>R7WQ67_9NOCA</name>
<feature type="domain" description="Thioredoxin-like fold" evidence="7">
    <location>
        <begin position="68"/>
        <end position="242"/>
    </location>
</feature>
<evidence type="ECO:0000313" key="8">
    <source>
        <dbReference type="EMBL" id="EOM77405.1"/>
    </source>
</evidence>
<dbReference type="GO" id="GO:0016491">
    <property type="term" value="F:oxidoreductase activity"/>
    <property type="evidence" value="ECO:0007669"/>
    <property type="project" value="UniProtKB-KW"/>
</dbReference>
<comment type="caution">
    <text evidence="8">The sequence shown here is derived from an EMBL/GenBank/DDBJ whole genome shotgun (WGS) entry which is preliminary data.</text>
</comment>
<dbReference type="SUPFAM" id="SSF52833">
    <property type="entry name" value="Thioredoxin-like"/>
    <property type="match status" value="1"/>
</dbReference>
<keyword evidence="5" id="KW-0676">Redox-active center</keyword>
<dbReference type="PANTHER" id="PTHR13887">
    <property type="entry name" value="GLUTATHIONE S-TRANSFERASE KAPPA"/>
    <property type="match status" value="1"/>
</dbReference>
<keyword evidence="6" id="KW-0812">Transmembrane</keyword>
<accession>R7WQ67</accession>
<dbReference type="eggNOG" id="COG1651">
    <property type="taxonomic scope" value="Bacteria"/>
</dbReference>
<evidence type="ECO:0000256" key="5">
    <source>
        <dbReference type="ARBA" id="ARBA00023284"/>
    </source>
</evidence>
<sequence>MSAKNKYTAQPESNKMTYILGGIAVVVIAVLVIGGVLWQNQRSTPQNEGYGSVQNADVQVSMDENGVVALGLPGAPATIDIYEDPMCPYCSELEHQSGQALAQRIDDGDVTVRYHILNFLDRLSASGDYSTRAAAASQCVAETGDAVAYSAFHATLFSPDFQPAENAGNDHSNEELAQAARDAGASDEAAQCIAGGTKVEAAAAAGEAGRQALAATGSNGTPTVVKDGQLVDALGDSDWVSKALG</sequence>
<keyword evidence="9" id="KW-1185">Reference proteome</keyword>
<dbReference type="AlphaFoldDB" id="R7WQ67"/>
<feature type="transmembrane region" description="Helical" evidence="6">
    <location>
        <begin position="16"/>
        <end position="38"/>
    </location>
</feature>
<evidence type="ECO:0000256" key="3">
    <source>
        <dbReference type="ARBA" id="ARBA00023002"/>
    </source>
</evidence>
<evidence type="ECO:0000256" key="2">
    <source>
        <dbReference type="ARBA" id="ARBA00022729"/>
    </source>
</evidence>
<organism evidence="8 9">
    <name type="scientific">Rhodococcus rhodnii LMG 5362</name>
    <dbReference type="NCBI Taxonomy" id="1273125"/>
    <lineage>
        <taxon>Bacteria</taxon>
        <taxon>Bacillati</taxon>
        <taxon>Actinomycetota</taxon>
        <taxon>Actinomycetes</taxon>
        <taxon>Mycobacteriales</taxon>
        <taxon>Nocardiaceae</taxon>
        <taxon>Rhodococcus</taxon>
    </lineage>
</organism>
<evidence type="ECO:0000256" key="6">
    <source>
        <dbReference type="SAM" id="Phobius"/>
    </source>
</evidence>
<dbReference type="Proteomes" id="UP000013525">
    <property type="component" value="Unassembled WGS sequence"/>
</dbReference>
<keyword evidence="6" id="KW-0472">Membrane</keyword>
<protein>
    <submittedName>
        <fullName evidence="8">Putative secreted protein</fullName>
    </submittedName>
</protein>
<dbReference type="InterPro" id="IPR036249">
    <property type="entry name" value="Thioredoxin-like_sf"/>
</dbReference>
<evidence type="ECO:0000259" key="7">
    <source>
        <dbReference type="Pfam" id="PF13462"/>
    </source>
</evidence>
<dbReference type="EMBL" id="APMY01000041">
    <property type="protein sequence ID" value="EOM77405.1"/>
    <property type="molecule type" value="Genomic_DNA"/>
</dbReference>
<dbReference type="PANTHER" id="PTHR13887:SF14">
    <property type="entry name" value="DISULFIDE BOND FORMATION PROTEIN D"/>
    <property type="match status" value="1"/>
</dbReference>
<dbReference type="PATRIC" id="fig|1273125.3.peg.1171"/>
<reference evidence="8 9" key="1">
    <citation type="journal article" date="2013" name="Genome Announc.">
        <title>Draft Genome Sequence of Rhodococcus rhodnii Strain LMG5362, a Symbiont of Rhodnius prolixus (Hemiptera, Reduviidae, Triatominae), the Principle Vector of Trypanosoma cruzi.</title>
        <authorList>
            <person name="Pachebat J.A."/>
            <person name="van Keulen G."/>
            <person name="Whitten M.M."/>
            <person name="Girdwood S."/>
            <person name="Del Sol R."/>
            <person name="Dyson P.J."/>
            <person name="Facey P.D."/>
        </authorList>
    </citation>
    <scope>NUCLEOTIDE SEQUENCE [LARGE SCALE GENOMIC DNA]</scope>
    <source>
        <strain evidence="8 9">LMG 5362</strain>
    </source>
</reference>
<dbReference type="Gene3D" id="3.40.30.10">
    <property type="entry name" value="Glutaredoxin"/>
    <property type="match status" value="1"/>
</dbReference>
<keyword evidence="6" id="KW-1133">Transmembrane helix</keyword>
<evidence type="ECO:0000256" key="4">
    <source>
        <dbReference type="ARBA" id="ARBA00023157"/>
    </source>
</evidence>
<evidence type="ECO:0000256" key="1">
    <source>
        <dbReference type="ARBA" id="ARBA00005791"/>
    </source>
</evidence>
<proteinExistence type="inferred from homology"/>
<keyword evidence="2" id="KW-0732">Signal</keyword>
<dbReference type="RefSeq" id="WP_010837276.1">
    <property type="nucleotide sequence ID" value="NZ_APMY01000041.1"/>
</dbReference>
<comment type="similarity">
    <text evidence="1">Belongs to the thioredoxin family. DsbA subfamily.</text>
</comment>
<keyword evidence="4" id="KW-1015">Disulfide bond</keyword>
<dbReference type="CDD" id="cd02972">
    <property type="entry name" value="DsbA_family"/>
    <property type="match status" value="1"/>
</dbReference>